<evidence type="ECO:0000259" key="2">
    <source>
        <dbReference type="PROSITE" id="PS50902"/>
    </source>
</evidence>
<dbReference type="InterPro" id="IPR029039">
    <property type="entry name" value="Flavoprotein-like_sf"/>
</dbReference>
<dbReference type="GO" id="GO:0010181">
    <property type="term" value="F:FMN binding"/>
    <property type="evidence" value="ECO:0007669"/>
    <property type="project" value="InterPro"/>
</dbReference>
<dbReference type="PROSITE" id="PS50902">
    <property type="entry name" value="FLAVODOXIN_LIKE"/>
    <property type="match status" value="1"/>
</dbReference>
<dbReference type="PANTHER" id="PTHR19384:SF84">
    <property type="entry name" value="METHIONINE SYNTHASE REDUCTASE"/>
    <property type="match status" value="1"/>
</dbReference>
<keyword evidence="1" id="KW-0285">Flavoprotein</keyword>
<name>A0A8C2S7R1_CAPHI</name>
<proteinExistence type="predicted"/>
<dbReference type="Ensembl" id="ENSCHIT00010055472.1">
    <property type="protein sequence ID" value="ENSCHIP00010039705.1"/>
    <property type="gene ID" value="ENSCHIG00010029217.1"/>
</dbReference>
<dbReference type="GO" id="GO:0009086">
    <property type="term" value="P:methionine biosynthetic process"/>
    <property type="evidence" value="ECO:0007669"/>
    <property type="project" value="TreeGrafter"/>
</dbReference>
<dbReference type="PRINTS" id="PR00369">
    <property type="entry name" value="FLAVODOXIN"/>
</dbReference>
<dbReference type="GO" id="GO:0050660">
    <property type="term" value="F:flavin adenine dinucleotide binding"/>
    <property type="evidence" value="ECO:0007669"/>
    <property type="project" value="TreeGrafter"/>
</dbReference>
<dbReference type="GO" id="GO:0005829">
    <property type="term" value="C:cytosol"/>
    <property type="evidence" value="ECO:0007669"/>
    <property type="project" value="TreeGrafter"/>
</dbReference>
<dbReference type="SUPFAM" id="SSF52218">
    <property type="entry name" value="Flavoproteins"/>
    <property type="match status" value="1"/>
</dbReference>
<reference evidence="3" key="2">
    <citation type="submission" date="2025-08" db="UniProtKB">
        <authorList>
            <consortium name="Ensembl"/>
        </authorList>
    </citation>
    <scope>IDENTIFICATION</scope>
</reference>
<sequence length="126" mass="13959">MRRFLLLYATQRGQAKAIAEEISEKAVTYGFSADLHCISESDKYDLKTETAPLVMVVSTTGNGDPPDTARKFVKAIQDKTLPPDFLAHLRYGLLGVDCVLCSYWNVTAGCSASIWMCFSKPWCTIV</sequence>
<evidence type="ECO:0000256" key="1">
    <source>
        <dbReference type="ARBA" id="ARBA00022630"/>
    </source>
</evidence>
<dbReference type="InterPro" id="IPR008254">
    <property type="entry name" value="Flavodoxin/NO_synth"/>
</dbReference>
<dbReference type="InterPro" id="IPR001094">
    <property type="entry name" value="Flavdoxin-like"/>
</dbReference>
<dbReference type="AlphaFoldDB" id="A0A8C2S7R1"/>
<reference evidence="3" key="1">
    <citation type="submission" date="2019-03" db="EMBL/GenBank/DDBJ databases">
        <title>Genome sequencing and reference-guided assembly of Black Bengal Goat (Capra hircus).</title>
        <authorList>
            <person name="Siddiki A.Z."/>
            <person name="Baten A."/>
            <person name="Billah M."/>
            <person name="Alam M.A.U."/>
            <person name="Shawrob K.S.M."/>
            <person name="Saha S."/>
            <person name="Chowdhury M."/>
            <person name="Rahman A.H."/>
            <person name="Stear M."/>
            <person name="Miah G."/>
            <person name="Das G.B."/>
            <person name="Hossain M.M."/>
            <person name="Kumkum M."/>
            <person name="Islam M.S."/>
            <person name="Mollah A.M."/>
            <person name="Ahsan A."/>
            <person name="Tusar F."/>
            <person name="Khan M.K.I."/>
        </authorList>
    </citation>
    <scope>NUCLEOTIDE SEQUENCE [LARGE SCALE GENOMIC DNA]</scope>
</reference>
<dbReference type="GO" id="GO:0030586">
    <property type="term" value="F:[methionine synthase] reductase (NADPH) activity"/>
    <property type="evidence" value="ECO:0007669"/>
    <property type="project" value="TreeGrafter"/>
</dbReference>
<dbReference type="GO" id="GO:0050667">
    <property type="term" value="P:homocysteine metabolic process"/>
    <property type="evidence" value="ECO:0007669"/>
    <property type="project" value="TreeGrafter"/>
</dbReference>
<evidence type="ECO:0000313" key="3">
    <source>
        <dbReference type="Ensembl" id="ENSCHIP00010039705.1"/>
    </source>
</evidence>
<protein>
    <recommendedName>
        <fullName evidence="2">Flavodoxin-like domain-containing protein</fullName>
    </recommendedName>
</protein>
<dbReference type="PANTHER" id="PTHR19384">
    <property type="entry name" value="NITRIC OXIDE SYNTHASE-RELATED"/>
    <property type="match status" value="1"/>
</dbReference>
<organism evidence="3">
    <name type="scientific">Capra hircus</name>
    <name type="common">Goat</name>
    <dbReference type="NCBI Taxonomy" id="9925"/>
    <lineage>
        <taxon>Eukaryota</taxon>
        <taxon>Metazoa</taxon>
        <taxon>Chordata</taxon>
        <taxon>Craniata</taxon>
        <taxon>Vertebrata</taxon>
        <taxon>Euteleostomi</taxon>
        <taxon>Mammalia</taxon>
        <taxon>Eutheria</taxon>
        <taxon>Laurasiatheria</taxon>
        <taxon>Artiodactyla</taxon>
        <taxon>Ruminantia</taxon>
        <taxon>Pecora</taxon>
        <taxon>Bovidae</taxon>
        <taxon>Caprinae</taxon>
        <taxon>Capra</taxon>
    </lineage>
</organism>
<dbReference type="Pfam" id="PF00258">
    <property type="entry name" value="Flavodoxin_1"/>
    <property type="match status" value="1"/>
</dbReference>
<feature type="domain" description="Flavodoxin-like" evidence="2">
    <location>
        <begin position="4"/>
        <end position="126"/>
    </location>
</feature>
<accession>A0A8C2S7R1</accession>
<dbReference type="Gene3D" id="3.40.50.360">
    <property type="match status" value="1"/>
</dbReference>